<evidence type="ECO:0000256" key="7">
    <source>
        <dbReference type="PROSITE-ProRule" id="PRU00708"/>
    </source>
</evidence>
<dbReference type="FunFam" id="1.25.40.10:FF:000090">
    <property type="entry name" value="Pentatricopeptide repeat-containing protein, chloroplastic"/>
    <property type="match status" value="1"/>
</dbReference>
<evidence type="ECO:0000256" key="5">
    <source>
        <dbReference type="ARBA" id="ARBA00022737"/>
    </source>
</evidence>
<accession>D7LTQ4</accession>
<dbReference type="eggNOG" id="KOG4197">
    <property type="taxonomic scope" value="Eukaryota"/>
</dbReference>
<feature type="transmembrane region" description="Helical" evidence="8">
    <location>
        <begin position="971"/>
        <end position="990"/>
    </location>
</feature>
<comment type="similarity">
    <text evidence="2">Belongs to the PPR family. PCMP-H subfamily.</text>
</comment>
<keyword evidence="8" id="KW-0812">Transmembrane</keyword>
<dbReference type="InterPro" id="IPR046849">
    <property type="entry name" value="E2_motif"/>
</dbReference>
<feature type="repeat" description="PPR" evidence="7">
    <location>
        <begin position="329"/>
        <end position="363"/>
    </location>
</feature>
<dbReference type="PANTHER" id="PTHR47926:SF377">
    <property type="entry name" value="OS04G0469400 PROTEIN"/>
    <property type="match status" value="1"/>
</dbReference>
<keyword evidence="5" id="KW-0677">Repeat</keyword>
<dbReference type="Proteomes" id="UP000008694">
    <property type="component" value="Unassembled WGS sequence"/>
</dbReference>
<dbReference type="FunFam" id="1.25.40.10:FF:000073">
    <property type="entry name" value="Pentatricopeptide repeat-containing protein chloroplastic"/>
    <property type="match status" value="1"/>
</dbReference>
<dbReference type="FunFam" id="1.25.40.10:FF:000496">
    <property type="entry name" value="Pentatricopeptide repeat-containing protein chloroplastic"/>
    <property type="match status" value="1"/>
</dbReference>
<evidence type="ECO:0000256" key="8">
    <source>
        <dbReference type="SAM" id="Phobius"/>
    </source>
</evidence>
<dbReference type="GO" id="GO:0009507">
    <property type="term" value="C:chloroplast"/>
    <property type="evidence" value="ECO:0007669"/>
    <property type="project" value="UniProtKB-SubCell"/>
</dbReference>
<dbReference type="GO" id="GO:0009451">
    <property type="term" value="P:RNA modification"/>
    <property type="evidence" value="ECO:0007669"/>
    <property type="project" value="InterPro"/>
</dbReference>
<dbReference type="EMBL" id="GL348717">
    <property type="protein sequence ID" value="EFH52978.1"/>
    <property type="molecule type" value="Genomic_DNA"/>
</dbReference>
<evidence type="ECO:0000256" key="3">
    <source>
        <dbReference type="ARBA" id="ARBA00022528"/>
    </source>
</evidence>
<dbReference type="GO" id="GO:0031425">
    <property type="term" value="P:chloroplast RNA processing"/>
    <property type="evidence" value="ECO:0007669"/>
    <property type="project" value="EnsemblPlants"/>
</dbReference>
<dbReference type="GO" id="GO:0008270">
    <property type="term" value="F:zinc ion binding"/>
    <property type="evidence" value="ECO:0007669"/>
    <property type="project" value="InterPro"/>
</dbReference>
<dbReference type="PANTHER" id="PTHR47926">
    <property type="entry name" value="PENTATRICOPEPTIDE REPEAT-CONTAINING PROTEIN"/>
    <property type="match status" value="1"/>
</dbReference>
<keyword evidence="11" id="KW-1185">Reference proteome</keyword>
<evidence type="ECO:0000256" key="4">
    <source>
        <dbReference type="ARBA" id="ARBA00022640"/>
    </source>
</evidence>
<dbReference type="Pfam" id="PF20430">
    <property type="entry name" value="Eplus_motif"/>
    <property type="match status" value="1"/>
</dbReference>
<evidence type="ECO:0000256" key="1">
    <source>
        <dbReference type="ARBA" id="ARBA00004229"/>
    </source>
</evidence>
<dbReference type="Gramene" id="fgenesh1_pm.C_scaffold_5002305">
    <property type="protein sequence ID" value="fgenesh1_pm.C_scaffold_5002305"/>
    <property type="gene ID" value="fgenesh1_pm.C_scaffold_5002305"/>
</dbReference>
<feature type="repeat" description="PPR" evidence="7">
    <location>
        <begin position="228"/>
        <end position="262"/>
    </location>
</feature>
<name>D7LTQ4_ARALL</name>
<dbReference type="InterPro" id="IPR002885">
    <property type="entry name" value="PPR_rpt"/>
</dbReference>
<dbReference type="FunFam" id="1.25.40.10:FF:000344">
    <property type="entry name" value="Pentatricopeptide repeat-containing protein"/>
    <property type="match status" value="1"/>
</dbReference>
<sequence length="1005" mass="111940">MGFCERKVCGNLRLLSKNSPGSSNTMYSASAISLPTFRLHCSIPTELSSCRPKLSRIQTNPSIGKPVQVPSPNLASFDGGLNEAFQRLDVNGNNSPIEAYAYLLELCGKSRALSQEKVFDEMRDRTAFAWNALIGAYVSNGEPASALFIYRNMRVEGVPLDLYSFPVLLKACGKLRDIRSGTELHCMLVKLGFNSTGFIVNALVSMYAKTDHLSAAKRLFDASQEKGDAVLWNSILSSYSTSGKSLETLQLFREMQMTGPASNSYTIVSALTACEGFSYAKLGKEIHAAVLKSTHSFEVYVCNALIAMYARCGKMLEAGRILRLMNNADVVTWNSLIKGYVQNLMYKEALQFFCDMIAAGHKPDEVSLTSVIAASGRLSNLLAGMELHAYVIKHGWDSNLLVGNTLIDMYSKCNLTCYMGRAFLMMHEKDLISWTTIIAGYALNDCHVEALQLFRDVAKKRMEIDEMMLGSILRACSVLKSMLIVKEIHCHILRKGLIDTVIQNELVDVYGKCRNMGYASRVFESIKGKDVVSWTSMISSSALNGNENEAVELFRRMAETGLLADSVALLCILSAAASLSALKKGREIHGYLLRKGFCLEGSIAVAVVDMYACCGDLQSAKAVFDRIERKGLLQYTSMINAYGMHGCGKASVELFNKMRHENVSPDHISFLALLYACSHAGLLDEGRRFLKIMELEYKLEPWPEHYVCLVDMLGRANCVVEAFEFVKMMKTEPTTEVWCALLAACRSHSEKEIGEIAAQRLLELEPKNPGNLVLVSNVFAEQGRWNDVEKVRAKMKASGMEKHPGCSWIEMDGKVHKFTARDKSHPETKEIYEKLSEVTRKLERESGYLADTKFILHNVDEGEKVQMLHGHSERLAIAYEGKERDSKGIQNTHFSFLFVIISAFKRTPTKPVDESFIDTPLSLCIQTQTTNCGPLDTWSQTKNGPWRKLLHGQDLKSGGGDIGMQGRGSNLFIALLIFCFFNSWCLSPFYPTISLNFQHLIYHAS</sequence>
<dbReference type="GO" id="GO:0003729">
    <property type="term" value="F:mRNA binding"/>
    <property type="evidence" value="ECO:0007669"/>
    <property type="project" value="EnsemblPlants"/>
</dbReference>
<dbReference type="InterPro" id="IPR046960">
    <property type="entry name" value="PPR_At4g14850-like_plant"/>
</dbReference>
<evidence type="ECO:0000259" key="9">
    <source>
        <dbReference type="Pfam" id="PF14432"/>
    </source>
</evidence>
<gene>
    <name evidence="10" type="ORF">ARALYDRAFT_324761</name>
</gene>
<dbReference type="Pfam" id="PF20431">
    <property type="entry name" value="E_motif"/>
    <property type="match status" value="1"/>
</dbReference>
<dbReference type="PROSITE" id="PS51375">
    <property type="entry name" value="PPR"/>
    <property type="match status" value="5"/>
</dbReference>
<keyword evidence="3" id="KW-0150">Chloroplast</keyword>
<keyword evidence="8" id="KW-1133">Transmembrane helix</keyword>
<feature type="repeat" description="PPR" evidence="7">
    <location>
        <begin position="530"/>
        <end position="564"/>
    </location>
</feature>
<comment type="subcellular location">
    <subcellularLocation>
        <location evidence="1">Plastid</location>
        <location evidence="1">Chloroplast</location>
    </subcellularLocation>
</comment>
<evidence type="ECO:0000313" key="10">
    <source>
        <dbReference type="EMBL" id="EFH52978.1"/>
    </source>
</evidence>
<dbReference type="Pfam" id="PF01535">
    <property type="entry name" value="PPR"/>
    <property type="match status" value="8"/>
</dbReference>
<dbReference type="Pfam" id="PF13041">
    <property type="entry name" value="PPR_2"/>
    <property type="match status" value="2"/>
</dbReference>
<evidence type="ECO:0000313" key="11">
    <source>
        <dbReference type="Proteomes" id="UP000008694"/>
    </source>
</evidence>
<reference evidence="11" key="1">
    <citation type="journal article" date="2011" name="Nat. Genet.">
        <title>The Arabidopsis lyrata genome sequence and the basis of rapid genome size change.</title>
        <authorList>
            <person name="Hu T.T."/>
            <person name="Pattyn P."/>
            <person name="Bakker E.G."/>
            <person name="Cao J."/>
            <person name="Cheng J.-F."/>
            <person name="Clark R.M."/>
            <person name="Fahlgren N."/>
            <person name="Fawcett J.A."/>
            <person name="Grimwood J."/>
            <person name="Gundlach H."/>
            <person name="Haberer G."/>
            <person name="Hollister J.D."/>
            <person name="Ossowski S."/>
            <person name="Ottilar R.P."/>
            <person name="Salamov A.A."/>
            <person name="Schneeberger K."/>
            <person name="Spannagl M."/>
            <person name="Wang X."/>
            <person name="Yang L."/>
            <person name="Nasrallah M.E."/>
            <person name="Bergelson J."/>
            <person name="Carrington J.C."/>
            <person name="Gaut B.S."/>
            <person name="Schmutz J."/>
            <person name="Mayer K.F.X."/>
            <person name="Van de Peer Y."/>
            <person name="Grigoriev I.V."/>
            <person name="Nordborg M."/>
            <person name="Weigel D."/>
            <person name="Guo Y.-L."/>
        </authorList>
    </citation>
    <scope>NUCLEOTIDE SEQUENCE [LARGE SCALE GENOMIC DNA]</scope>
    <source>
        <strain evidence="11">cv. MN47</strain>
    </source>
</reference>
<evidence type="ECO:0000256" key="6">
    <source>
        <dbReference type="ARBA" id="ARBA00022946"/>
    </source>
</evidence>
<dbReference type="Pfam" id="PF14432">
    <property type="entry name" value="DYW_deaminase"/>
    <property type="match status" value="1"/>
</dbReference>
<dbReference type="InterPro" id="IPR011990">
    <property type="entry name" value="TPR-like_helical_dom_sf"/>
</dbReference>
<dbReference type="AlphaFoldDB" id="D7LTQ4"/>
<feature type="domain" description="DYW" evidence="9">
    <location>
        <begin position="847"/>
        <end position="880"/>
    </location>
</feature>
<feature type="repeat" description="PPR" evidence="7">
    <location>
        <begin position="126"/>
        <end position="160"/>
    </location>
</feature>
<dbReference type="FunFam" id="1.25.40.10:FF:000725">
    <property type="entry name" value="Pentatricopeptide repeat-containing protein At3g63370, chloroplastic"/>
    <property type="match status" value="1"/>
</dbReference>
<evidence type="ECO:0000256" key="2">
    <source>
        <dbReference type="ARBA" id="ARBA00006643"/>
    </source>
</evidence>
<keyword evidence="8" id="KW-0472">Membrane</keyword>
<dbReference type="InterPro" id="IPR046848">
    <property type="entry name" value="E_motif"/>
</dbReference>
<proteinExistence type="inferred from homology"/>
<keyword evidence="6" id="KW-0809">Transit peptide</keyword>
<organism evidence="11">
    <name type="scientific">Arabidopsis lyrata subsp. lyrata</name>
    <name type="common">Lyre-leaved rock-cress</name>
    <dbReference type="NCBI Taxonomy" id="81972"/>
    <lineage>
        <taxon>Eukaryota</taxon>
        <taxon>Viridiplantae</taxon>
        <taxon>Streptophyta</taxon>
        <taxon>Embryophyta</taxon>
        <taxon>Tracheophyta</taxon>
        <taxon>Spermatophyta</taxon>
        <taxon>Magnoliopsida</taxon>
        <taxon>eudicotyledons</taxon>
        <taxon>Gunneridae</taxon>
        <taxon>Pentapetalae</taxon>
        <taxon>rosids</taxon>
        <taxon>malvids</taxon>
        <taxon>Brassicales</taxon>
        <taxon>Brassicaceae</taxon>
        <taxon>Camelineae</taxon>
        <taxon>Arabidopsis</taxon>
    </lineage>
</organism>
<dbReference type="InterPro" id="IPR032867">
    <property type="entry name" value="DYW_dom"/>
</dbReference>
<dbReference type="STRING" id="81972.D7LTQ4"/>
<feature type="repeat" description="PPR" evidence="7">
    <location>
        <begin position="631"/>
        <end position="665"/>
    </location>
</feature>
<dbReference type="NCBIfam" id="TIGR00756">
    <property type="entry name" value="PPR"/>
    <property type="match status" value="4"/>
</dbReference>
<protein>
    <submittedName>
        <fullName evidence="10">Pentatricopeptide repeat-containing protein</fullName>
    </submittedName>
</protein>
<dbReference type="Gene3D" id="1.25.40.10">
    <property type="entry name" value="Tetratricopeptide repeat domain"/>
    <property type="match status" value="6"/>
</dbReference>
<keyword evidence="4" id="KW-0934">Plastid</keyword>
<dbReference type="HOGENOM" id="CLU_002706_15_6_1"/>